<comment type="caution">
    <text evidence="1">The sequence shown here is derived from an EMBL/GenBank/DDBJ whole genome shotgun (WGS) entry which is preliminary data.</text>
</comment>
<name>A0ACC2QLI1_9NEOP</name>
<keyword evidence="2" id="KW-1185">Reference proteome</keyword>
<dbReference type="EMBL" id="CM056779">
    <property type="protein sequence ID" value="KAJ8719816.1"/>
    <property type="molecule type" value="Genomic_DNA"/>
</dbReference>
<reference evidence="1" key="1">
    <citation type="submission" date="2023-03" db="EMBL/GenBank/DDBJ databases">
        <title>Chromosome-level genomes of two armyworms, Mythimna separata and Mythimna loreyi, provide insights into the biosynthesis and reception of sex pheromones.</title>
        <authorList>
            <person name="Zhao H."/>
        </authorList>
    </citation>
    <scope>NUCLEOTIDE SEQUENCE</scope>
    <source>
        <strain evidence="1">BeijingLab</strain>
    </source>
</reference>
<accession>A0ACC2QLI1</accession>
<protein>
    <submittedName>
        <fullName evidence="1">Uncharacterized protein</fullName>
    </submittedName>
</protein>
<gene>
    <name evidence="1" type="ORF">PYW08_011991</name>
</gene>
<evidence type="ECO:0000313" key="2">
    <source>
        <dbReference type="Proteomes" id="UP001231649"/>
    </source>
</evidence>
<organism evidence="1 2">
    <name type="scientific">Mythimna loreyi</name>
    <dbReference type="NCBI Taxonomy" id="667449"/>
    <lineage>
        <taxon>Eukaryota</taxon>
        <taxon>Metazoa</taxon>
        <taxon>Ecdysozoa</taxon>
        <taxon>Arthropoda</taxon>
        <taxon>Hexapoda</taxon>
        <taxon>Insecta</taxon>
        <taxon>Pterygota</taxon>
        <taxon>Neoptera</taxon>
        <taxon>Endopterygota</taxon>
        <taxon>Lepidoptera</taxon>
        <taxon>Glossata</taxon>
        <taxon>Ditrysia</taxon>
        <taxon>Noctuoidea</taxon>
        <taxon>Noctuidae</taxon>
        <taxon>Noctuinae</taxon>
        <taxon>Hadenini</taxon>
        <taxon>Mythimna</taxon>
    </lineage>
</organism>
<evidence type="ECO:0000313" key="1">
    <source>
        <dbReference type="EMBL" id="KAJ8719816.1"/>
    </source>
</evidence>
<proteinExistence type="predicted"/>
<dbReference type="Proteomes" id="UP001231649">
    <property type="component" value="Chromosome 3"/>
</dbReference>
<sequence length="598" mass="64806">MNLALSSGLENGLSTSLAEHIMADATADTLAAINTVQAALNVIATLQLTAFRYPPDYALKNGTNYDYIIVGGGTAGSVLAYRLSSDCKNKVLLVEAGSYPPFESELPLMFTTMSKMPYDYDTSSVNDNYTAQNLQDHIVSLTQGKMLGGSSNIGHMVHVQGDPHDYNNWANILRDDTWAYKNVLPYFKKLENLTDPGLLASKYADLHGIDGMIKIARQIADVDCFYKKAFQELGHKIVADTTSFTSSLGVTNPLLEIGDNLRQSSSLCYLAPAKSLSNLCVALSTTATKILIKNKIAVGVQVVTSSGETLELYANKEVIVSAGAIHTPQLLMLSGIGPKSHLEEKGISVIADLPVGENFMDHTGLAVAIQMESDTSTVPAPNPFKFPVPMTALYAALNSSQTYPDYQGIFLLFPHDSAALMQFCANSFKYSHDVCNKFAAANVGRTVLFAVHNLMMPKSRGKVLLASTDPSIEPLVYTGTYTNEYDLDLMTDTLMDFARVLKTKRFKARNATLVDTGLCPGLHDREFWKCYSLAMSATLWHYAGTAAMGKVVDSDLLVKGVRKLRIADASVMPTLVSGNINAAVTMIGERAAGFINDD</sequence>